<evidence type="ECO:0000256" key="1">
    <source>
        <dbReference type="ARBA" id="ARBA00004141"/>
    </source>
</evidence>
<dbReference type="GO" id="GO:0016020">
    <property type="term" value="C:membrane"/>
    <property type="evidence" value="ECO:0007669"/>
    <property type="project" value="UniProtKB-SubCell"/>
</dbReference>
<protein>
    <recommendedName>
        <fullName evidence="8">Lysoplasmalogenase</fullName>
    </recommendedName>
</protein>
<dbReference type="PANTHER" id="PTHR31885">
    <property type="entry name" value="GH04784P"/>
    <property type="match status" value="1"/>
</dbReference>
<gene>
    <name evidence="7" type="ORF">MNBD_CHLOROFLEXI01-3349</name>
</gene>
<feature type="transmembrane region" description="Helical" evidence="6">
    <location>
        <begin position="188"/>
        <end position="208"/>
    </location>
</feature>
<evidence type="ECO:0000256" key="4">
    <source>
        <dbReference type="ARBA" id="ARBA00022989"/>
    </source>
</evidence>
<keyword evidence="4 6" id="KW-1133">Transmembrane helix</keyword>
<feature type="transmembrane region" description="Helical" evidence="6">
    <location>
        <begin position="132"/>
        <end position="151"/>
    </location>
</feature>
<evidence type="ECO:0000256" key="5">
    <source>
        <dbReference type="ARBA" id="ARBA00023136"/>
    </source>
</evidence>
<sequence>MLNSLQPFPRFWLIALLLLWAFLLFGGFLLGPADKRQRMPKWSRLASSAVLVVASWRWFAIARGGEVSSFALWLAIGMSLGFLGDLFMAGVLPNGRSVLGGMAAFGLGHVAYIIGIWQFSSQMGLTNDTARWGSLLVWWLLAGVGWYFIVYRGQEPTTLHKAALPYALLLASTAGIATGLALQNGQFIWLALGAAFFLLSDLILAAELFNDAYFPQIGDIIWLTYGPGQMLIVYAVGTAVSQL</sequence>
<proteinExistence type="inferred from homology"/>
<feature type="transmembrane region" description="Helical" evidence="6">
    <location>
        <begin position="220"/>
        <end position="240"/>
    </location>
</feature>
<reference evidence="7" key="1">
    <citation type="submission" date="2018-06" db="EMBL/GenBank/DDBJ databases">
        <authorList>
            <person name="Zhirakovskaya E."/>
        </authorList>
    </citation>
    <scope>NUCLEOTIDE SEQUENCE</scope>
</reference>
<feature type="transmembrane region" description="Helical" evidence="6">
    <location>
        <begin position="163"/>
        <end position="182"/>
    </location>
</feature>
<dbReference type="InterPro" id="IPR012506">
    <property type="entry name" value="TMEM86B-like"/>
</dbReference>
<dbReference type="GO" id="GO:0016787">
    <property type="term" value="F:hydrolase activity"/>
    <property type="evidence" value="ECO:0007669"/>
    <property type="project" value="TreeGrafter"/>
</dbReference>
<comment type="subcellular location">
    <subcellularLocation>
        <location evidence="1">Membrane</location>
        <topology evidence="1">Multi-pass membrane protein</topology>
    </subcellularLocation>
</comment>
<keyword evidence="5 6" id="KW-0472">Membrane</keyword>
<feature type="transmembrane region" description="Helical" evidence="6">
    <location>
        <begin position="42"/>
        <end position="59"/>
    </location>
</feature>
<keyword evidence="3 6" id="KW-0812">Transmembrane</keyword>
<dbReference type="PANTHER" id="PTHR31885:SF6">
    <property type="entry name" value="GH04784P"/>
    <property type="match status" value="1"/>
</dbReference>
<feature type="transmembrane region" description="Helical" evidence="6">
    <location>
        <begin position="12"/>
        <end position="30"/>
    </location>
</feature>
<feature type="transmembrane region" description="Helical" evidence="6">
    <location>
        <begin position="99"/>
        <end position="120"/>
    </location>
</feature>
<organism evidence="7">
    <name type="scientific">hydrothermal vent metagenome</name>
    <dbReference type="NCBI Taxonomy" id="652676"/>
    <lineage>
        <taxon>unclassified sequences</taxon>
        <taxon>metagenomes</taxon>
        <taxon>ecological metagenomes</taxon>
    </lineage>
</organism>
<dbReference type="Pfam" id="PF07947">
    <property type="entry name" value="YhhN"/>
    <property type="match status" value="1"/>
</dbReference>
<dbReference type="AlphaFoldDB" id="A0A3B0VKR9"/>
<accession>A0A3B0VKR9</accession>
<comment type="similarity">
    <text evidence="2">Belongs to the TMEM86 family.</text>
</comment>
<evidence type="ECO:0000313" key="7">
    <source>
        <dbReference type="EMBL" id="VAW37429.1"/>
    </source>
</evidence>
<evidence type="ECO:0000256" key="2">
    <source>
        <dbReference type="ARBA" id="ARBA00007375"/>
    </source>
</evidence>
<evidence type="ECO:0008006" key="8">
    <source>
        <dbReference type="Google" id="ProtNLM"/>
    </source>
</evidence>
<evidence type="ECO:0000256" key="6">
    <source>
        <dbReference type="SAM" id="Phobius"/>
    </source>
</evidence>
<dbReference type="EMBL" id="UOEU01000665">
    <property type="protein sequence ID" value="VAW37429.1"/>
    <property type="molecule type" value="Genomic_DNA"/>
</dbReference>
<evidence type="ECO:0000256" key="3">
    <source>
        <dbReference type="ARBA" id="ARBA00022692"/>
    </source>
</evidence>
<name>A0A3B0VKR9_9ZZZZ</name>
<feature type="transmembrane region" description="Helical" evidence="6">
    <location>
        <begin position="71"/>
        <end position="92"/>
    </location>
</feature>